<proteinExistence type="predicted"/>
<evidence type="ECO:0000313" key="1">
    <source>
        <dbReference type="EMBL" id="DAD66798.1"/>
    </source>
</evidence>
<keyword evidence="1" id="KW-0378">Hydrolase</keyword>
<protein>
    <submittedName>
        <fullName evidence="1">Endonuclease-like protein</fullName>
    </submittedName>
</protein>
<dbReference type="EMBL" id="BK014662">
    <property type="protein sequence ID" value="DAD66798.1"/>
    <property type="molecule type" value="Genomic_DNA"/>
</dbReference>
<name>A0A8S5LA73_9CAUD</name>
<organism evidence="1">
    <name type="scientific">Myoviridae sp. ctPuP5</name>
    <dbReference type="NCBI Taxonomy" id="2823543"/>
    <lineage>
        <taxon>Viruses</taxon>
        <taxon>Duplodnaviria</taxon>
        <taxon>Heunggongvirae</taxon>
        <taxon>Uroviricota</taxon>
        <taxon>Caudoviricetes</taxon>
    </lineage>
</organism>
<keyword evidence="1" id="KW-0255">Endonuclease</keyword>
<reference evidence="1" key="1">
    <citation type="journal article" date="2021" name="Proc. Natl. Acad. Sci. U.S.A.">
        <title>A Catalog of Tens of Thousands of Viruses from Human Metagenomes Reveals Hidden Associations with Chronic Diseases.</title>
        <authorList>
            <person name="Tisza M.J."/>
            <person name="Buck C.B."/>
        </authorList>
    </citation>
    <scope>NUCLEOTIDE SEQUENCE</scope>
    <source>
        <strain evidence="1">CtPuP5</strain>
    </source>
</reference>
<dbReference type="GO" id="GO:0004519">
    <property type="term" value="F:endonuclease activity"/>
    <property type="evidence" value="ECO:0007669"/>
    <property type="project" value="UniProtKB-KW"/>
</dbReference>
<accession>A0A8S5LA73</accession>
<sequence>MGNKKIEWSDEEIEYLKDNFENYTNKELSYILGKSYKNVTKQLRKQGLYKSKIAIDKLKSKINKNNGTDLSYEFVKNKALLYETKGDFYQFDRYAYNKAVKMGWIESVCSHMKVLNFSTPQLLLKHYLECVFNCNCSYNNRTAIKPYEIDCYFPDYKIGWEYNGRRFHIDKSRDTSKYIKCKEKGILLMTINEDNEYYRNYELNIKTQLINQLEVINNVLNINIKPEYILNLDNSISYPNILSENEIKIVNGLKLSEIKKIDKNLYNRISKYKLYTNESYHIINDKRKHNIYSSYEEYIKYLREKDYKSYSELLKHEHPYRVLKKFNIKINKLKNELYNV</sequence>
<keyword evidence="1" id="KW-0540">Nuclease</keyword>